<name>A0A1I8ATV6_9BILA</name>
<reference evidence="2" key="1">
    <citation type="submission" date="2016-11" db="UniProtKB">
        <authorList>
            <consortium name="WormBaseParasite"/>
        </authorList>
    </citation>
    <scope>IDENTIFICATION</scope>
</reference>
<dbReference type="Proteomes" id="UP000095287">
    <property type="component" value="Unplaced"/>
</dbReference>
<keyword evidence="1" id="KW-1185">Reference proteome</keyword>
<proteinExistence type="predicted"/>
<organism evidence="1 2">
    <name type="scientific">Steinernema glaseri</name>
    <dbReference type="NCBI Taxonomy" id="37863"/>
    <lineage>
        <taxon>Eukaryota</taxon>
        <taxon>Metazoa</taxon>
        <taxon>Ecdysozoa</taxon>
        <taxon>Nematoda</taxon>
        <taxon>Chromadorea</taxon>
        <taxon>Rhabditida</taxon>
        <taxon>Tylenchina</taxon>
        <taxon>Panagrolaimomorpha</taxon>
        <taxon>Strongyloidoidea</taxon>
        <taxon>Steinernematidae</taxon>
        <taxon>Steinernema</taxon>
    </lineage>
</organism>
<dbReference type="AlphaFoldDB" id="A0A1I8ATV6"/>
<evidence type="ECO:0000313" key="1">
    <source>
        <dbReference type="Proteomes" id="UP000095287"/>
    </source>
</evidence>
<sequence>MSKCRRKLNSMVESCSATESKADCELTSLQFTSPLLSVPGNSEEASVDSIVDALILCNRILRCFSTATRDDLELLVNVTRKEKSPKVVVSLVKKEERTGDRTESRPKDTFVHDDSRCFCGRRKAVGTPVQSESSRRESMPLSEIPTAVQISEDYVAERRLVAEIRPLRGS</sequence>
<accession>A0A1I8ATV6</accession>
<protein>
    <submittedName>
        <fullName evidence="2">Uncharacterized protein</fullName>
    </submittedName>
</protein>
<evidence type="ECO:0000313" key="2">
    <source>
        <dbReference type="WBParaSite" id="L893_g8835.t1"/>
    </source>
</evidence>
<dbReference type="WBParaSite" id="L893_g8835.t1">
    <property type="protein sequence ID" value="L893_g8835.t1"/>
    <property type="gene ID" value="L893_g8835"/>
</dbReference>